<comment type="subcellular location">
    <subcellularLocation>
        <location evidence="1">Cell membrane</location>
        <topology evidence="1">Multi-pass membrane protein</topology>
    </subcellularLocation>
</comment>
<feature type="domain" description="Major facilitator superfamily (MFS) profile" evidence="7">
    <location>
        <begin position="1"/>
        <end position="393"/>
    </location>
</feature>
<dbReference type="InterPro" id="IPR036259">
    <property type="entry name" value="MFS_trans_sf"/>
</dbReference>
<keyword evidence="4 6" id="KW-1133">Transmembrane helix</keyword>
<evidence type="ECO:0000256" key="2">
    <source>
        <dbReference type="ARBA" id="ARBA00022475"/>
    </source>
</evidence>
<name>A0A6M1TT11_9RHOB</name>
<proteinExistence type="predicted"/>
<gene>
    <name evidence="8" type="ORF">G5V65_04450</name>
</gene>
<keyword evidence="9" id="KW-1185">Reference proteome</keyword>
<dbReference type="GO" id="GO:0022857">
    <property type="term" value="F:transmembrane transporter activity"/>
    <property type="evidence" value="ECO:0007669"/>
    <property type="project" value="InterPro"/>
</dbReference>
<dbReference type="PANTHER" id="PTHR43124">
    <property type="entry name" value="PURINE EFFLUX PUMP PBUE"/>
    <property type="match status" value="1"/>
</dbReference>
<dbReference type="EMBL" id="JAALFE010000003">
    <property type="protein sequence ID" value="NGQ90136.1"/>
    <property type="molecule type" value="Genomic_DNA"/>
</dbReference>
<evidence type="ECO:0000256" key="3">
    <source>
        <dbReference type="ARBA" id="ARBA00022692"/>
    </source>
</evidence>
<dbReference type="GO" id="GO:0005886">
    <property type="term" value="C:plasma membrane"/>
    <property type="evidence" value="ECO:0007669"/>
    <property type="project" value="UniProtKB-SubCell"/>
</dbReference>
<feature type="transmembrane region" description="Helical" evidence="6">
    <location>
        <begin position="161"/>
        <end position="180"/>
    </location>
</feature>
<dbReference type="InterPro" id="IPR050189">
    <property type="entry name" value="MFS_Efflux_Transporters"/>
</dbReference>
<evidence type="ECO:0000256" key="4">
    <source>
        <dbReference type="ARBA" id="ARBA00022989"/>
    </source>
</evidence>
<dbReference type="PROSITE" id="PS50850">
    <property type="entry name" value="MFS"/>
    <property type="match status" value="1"/>
</dbReference>
<sequence length="393" mass="40076">MIAGIAALVAAYVLSQFYRAFLAVLAPVLGSEIGASPEDLAAASGVWFLVFAVMQIPVGSALDRVGPRLTAAVLLGLGGAGGAAVFAMAEGPGAVTLAMALIGVGCAPVLMAAYYIFARTYSAAVFGTLAGVVIGVGSMGNIASSLPLAAAVEAFGWRETLWGLAGVTLLVALALGLLVRDPPKVEGAGRGSLMDLLRMPALWPVLIMMAVCYVPAAGLRGLWVGPYYRDVFGADAAAIGVTTLVMGVAMVAGNFAYGPLDRLLGTRKWLIFGGNLGVLVCLIGLWAMPAAGGWWTLGLLAALGFFGASFPMVMAHGRAFVPPHLMGRGVTLLNLFGIGAVGLAQVATGRLHAVLQAGAGGAATLPYQGLFAFFALLLAGGMVVYLFSQDRTD</sequence>
<feature type="transmembrane region" description="Helical" evidence="6">
    <location>
        <begin position="95"/>
        <end position="117"/>
    </location>
</feature>
<protein>
    <submittedName>
        <fullName evidence="8">MFS transporter</fullName>
    </submittedName>
</protein>
<feature type="transmembrane region" description="Helical" evidence="6">
    <location>
        <begin position="201"/>
        <end position="224"/>
    </location>
</feature>
<evidence type="ECO:0000259" key="7">
    <source>
        <dbReference type="PROSITE" id="PS50850"/>
    </source>
</evidence>
<dbReference type="PANTHER" id="PTHR43124:SF3">
    <property type="entry name" value="CHLORAMPHENICOL EFFLUX PUMP RV0191"/>
    <property type="match status" value="1"/>
</dbReference>
<accession>A0A6M1TT11</accession>
<dbReference type="InterPro" id="IPR011701">
    <property type="entry name" value="MFS"/>
</dbReference>
<organism evidence="8 9">
    <name type="scientific">Paragemmobacter kunshanensis</name>
    <dbReference type="NCBI Taxonomy" id="2583234"/>
    <lineage>
        <taxon>Bacteria</taxon>
        <taxon>Pseudomonadati</taxon>
        <taxon>Pseudomonadota</taxon>
        <taxon>Alphaproteobacteria</taxon>
        <taxon>Rhodobacterales</taxon>
        <taxon>Paracoccaceae</taxon>
        <taxon>Paragemmobacter</taxon>
    </lineage>
</organism>
<evidence type="ECO:0000256" key="1">
    <source>
        <dbReference type="ARBA" id="ARBA00004651"/>
    </source>
</evidence>
<dbReference type="InterPro" id="IPR020846">
    <property type="entry name" value="MFS_dom"/>
</dbReference>
<dbReference type="Pfam" id="PF07690">
    <property type="entry name" value="MFS_1"/>
    <property type="match status" value="1"/>
</dbReference>
<evidence type="ECO:0000313" key="9">
    <source>
        <dbReference type="Proteomes" id="UP000474758"/>
    </source>
</evidence>
<keyword evidence="2" id="KW-1003">Cell membrane</keyword>
<feature type="transmembrane region" description="Helical" evidence="6">
    <location>
        <begin position="325"/>
        <end position="347"/>
    </location>
</feature>
<feature type="transmembrane region" description="Helical" evidence="6">
    <location>
        <begin position="294"/>
        <end position="313"/>
    </location>
</feature>
<feature type="transmembrane region" description="Helical" evidence="6">
    <location>
        <begin position="236"/>
        <end position="257"/>
    </location>
</feature>
<reference evidence="8 9" key="1">
    <citation type="submission" date="2020-02" db="EMBL/GenBank/DDBJ databases">
        <title>Rhodobacter translucens sp. nov., a novel bacterium isolated from activated sludge.</title>
        <authorList>
            <person name="Liu J."/>
        </authorList>
    </citation>
    <scope>NUCLEOTIDE SEQUENCE [LARGE SCALE GENOMIC DNA]</scope>
    <source>
        <strain evidence="8 9">HX-7-19</strain>
    </source>
</reference>
<dbReference type="Proteomes" id="UP000474758">
    <property type="component" value="Unassembled WGS sequence"/>
</dbReference>
<dbReference type="Gene3D" id="1.20.1250.20">
    <property type="entry name" value="MFS general substrate transporter like domains"/>
    <property type="match status" value="2"/>
</dbReference>
<evidence type="ECO:0000256" key="5">
    <source>
        <dbReference type="ARBA" id="ARBA00023136"/>
    </source>
</evidence>
<feature type="transmembrane region" description="Helical" evidence="6">
    <location>
        <begin position="124"/>
        <end position="149"/>
    </location>
</feature>
<dbReference type="RefSeq" id="WP_165047380.1">
    <property type="nucleotide sequence ID" value="NZ_JAALFE010000003.1"/>
</dbReference>
<keyword evidence="3 6" id="KW-0812">Transmembrane</keyword>
<evidence type="ECO:0000256" key="6">
    <source>
        <dbReference type="SAM" id="Phobius"/>
    </source>
</evidence>
<feature type="transmembrane region" description="Helical" evidence="6">
    <location>
        <begin position="269"/>
        <end position="288"/>
    </location>
</feature>
<comment type="caution">
    <text evidence="8">The sequence shown here is derived from an EMBL/GenBank/DDBJ whole genome shotgun (WGS) entry which is preliminary data.</text>
</comment>
<feature type="transmembrane region" description="Helical" evidence="6">
    <location>
        <begin position="40"/>
        <end position="62"/>
    </location>
</feature>
<feature type="transmembrane region" description="Helical" evidence="6">
    <location>
        <begin position="367"/>
        <end position="387"/>
    </location>
</feature>
<dbReference type="SUPFAM" id="SSF103473">
    <property type="entry name" value="MFS general substrate transporter"/>
    <property type="match status" value="1"/>
</dbReference>
<feature type="transmembrane region" description="Helical" evidence="6">
    <location>
        <begin position="69"/>
        <end position="89"/>
    </location>
</feature>
<keyword evidence="5 6" id="KW-0472">Membrane</keyword>
<dbReference type="AlphaFoldDB" id="A0A6M1TT11"/>
<evidence type="ECO:0000313" key="8">
    <source>
        <dbReference type="EMBL" id="NGQ90136.1"/>
    </source>
</evidence>